<accession>A0A0B2AW35</accession>
<dbReference type="InterPro" id="IPR013094">
    <property type="entry name" value="AB_hydrolase_3"/>
</dbReference>
<evidence type="ECO:0000256" key="3">
    <source>
        <dbReference type="PROSITE-ProRule" id="PRU10038"/>
    </source>
</evidence>
<feature type="active site" evidence="3">
    <location>
        <position position="185"/>
    </location>
</feature>
<gene>
    <name evidence="5" type="ORF">CLV56_4047</name>
</gene>
<comment type="similarity">
    <text evidence="1">Belongs to the 'GDXG' lipolytic enzyme family.</text>
</comment>
<evidence type="ECO:0000313" key="6">
    <source>
        <dbReference type="Proteomes" id="UP000230842"/>
    </source>
</evidence>
<protein>
    <submittedName>
        <fullName evidence="5">Acetyl esterase/lipase</fullName>
    </submittedName>
</protein>
<dbReference type="InterPro" id="IPR029058">
    <property type="entry name" value="AB_hydrolase_fold"/>
</dbReference>
<name>A0A0B2AW35_9ACTN</name>
<dbReference type="EMBL" id="PGEZ01000004">
    <property type="protein sequence ID" value="PJJ48171.1"/>
    <property type="molecule type" value="Genomic_DNA"/>
</dbReference>
<keyword evidence="2" id="KW-0378">Hydrolase</keyword>
<dbReference type="Gene3D" id="3.40.50.1820">
    <property type="entry name" value="alpha/beta hydrolase"/>
    <property type="match status" value="1"/>
</dbReference>
<evidence type="ECO:0000256" key="2">
    <source>
        <dbReference type="ARBA" id="ARBA00022801"/>
    </source>
</evidence>
<dbReference type="Proteomes" id="UP000230842">
    <property type="component" value="Unassembled WGS sequence"/>
</dbReference>
<dbReference type="GO" id="GO:0016787">
    <property type="term" value="F:hydrolase activity"/>
    <property type="evidence" value="ECO:0007669"/>
    <property type="project" value="UniProtKB-KW"/>
</dbReference>
<dbReference type="RefSeq" id="WP_039370752.1">
    <property type="nucleotide sequence ID" value="NZ_PGEZ01000004.1"/>
</dbReference>
<reference evidence="5 6" key="1">
    <citation type="submission" date="2017-11" db="EMBL/GenBank/DDBJ databases">
        <title>Genomic Encyclopedia of Archaeal and Bacterial Type Strains, Phase II (KMG-II): From Individual Species to Whole Genera.</title>
        <authorList>
            <person name="Goeker M."/>
        </authorList>
    </citation>
    <scope>NUCLEOTIDE SEQUENCE [LARGE SCALE GENOMIC DNA]</scope>
    <source>
        <strain evidence="5 6">DSM 27763</strain>
    </source>
</reference>
<evidence type="ECO:0000313" key="5">
    <source>
        <dbReference type="EMBL" id="PJJ48171.1"/>
    </source>
</evidence>
<dbReference type="AlphaFoldDB" id="A0A0B2AW35"/>
<dbReference type="PANTHER" id="PTHR48081:SF8">
    <property type="entry name" value="ALPHA_BETA HYDROLASE FOLD-3 DOMAIN-CONTAINING PROTEIN-RELATED"/>
    <property type="match status" value="1"/>
</dbReference>
<feature type="domain" description="Alpha/beta hydrolase fold-3" evidence="4">
    <location>
        <begin position="107"/>
        <end position="312"/>
    </location>
</feature>
<dbReference type="Pfam" id="PF07859">
    <property type="entry name" value="Abhydrolase_3"/>
    <property type="match status" value="1"/>
</dbReference>
<organism evidence="5 6">
    <name type="scientific">Mumia flava</name>
    <dbReference type="NCBI Taxonomy" id="1348852"/>
    <lineage>
        <taxon>Bacteria</taxon>
        <taxon>Bacillati</taxon>
        <taxon>Actinomycetota</taxon>
        <taxon>Actinomycetes</taxon>
        <taxon>Propionibacteriales</taxon>
        <taxon>Nocardioidaceae</taxon>
        <taxon>Mumia</taxon>
    </lineage>
</organism>
<proteinExistence type="inferred from homology"/>
<dbReference type="OrthoDB" id="3181909at2"/>
<dbReference type="InterPro" id="IPR050300">
    <property type="entry name" value="GDXG_lipolytic_enzyme"/>
</dbReference>
<sequence>MADRLPLRTRLFARIEGRLSTPIHEVPHAEIAARRGKRAALLSTPLARRLVSGRPHPQARIHDVHVDLPPVKVPGGSGLEATTTEAVSLRLRVYQPSGPRRMPLGVVLMLHGGGWVMGDPEQSEWWSSHLAVEAGCVVVSVAYRLAPEHPYPAAVLDAWAALDWVSTHAAEVGGDPDRIVVAGDSAGGNLAAVVAELAGRSGGPTLQGQVLVYPAAEMEEKYPSEVEFADAPVLTSTSMRAYSALYLAGADPQASAASPIRGDLAGAAVPALVQIAGHDPLRDNGTLYAEALRRSGGSATLTDYPNAVHGYLSLPGISPAAGRAHREIVGFVTDALRAG</sequence>
<dbReference type="SUPFAM" id="SSF53474">
    <property type="entry name" value="alpha/beta-Hydrolases"/>
    <property type="match status" value="1"/>
</dbReference>
<dbReference type="InterPro" id="IPR033140">
    <property type="entry name" value="Lipase_GDXG_put_SER_AS"/>
</dbReference>
<keyword evidence="6" id="KW-1185">Reference proteome</keyword>
<comment type="caution">
    <text evidence="5">The sequence shown here is derived from an EMBL/GenBank/DDBJ whole genome shotgun (WGS) entry which is preliminary data.</text>
</comment>
<evidence type="ECO:0000256" key="1">
    <source>
        <dbReference type="ARBA" id="ARBA00010515"/>
    </source>
</evidence>
<dbReference type="PROSITE" id="PS01174">
    <property type="entry name" value="LIPASE_GDXG_SER"/>
    <property type="match status" value="1"/>
</dbReference>
<evidence type="ECO:0000259" key="4">
    <source>
        <dbReference type="Pfam" id="PF07859"/>
    </source>
</evidence>
<dbReference type="PANTHER" id="PTHR48081">
    <property type="entry name" value="AB HYDROLASE SUPERFAMILY PROTEIN C4A8.06C"/>
    <property type="match status" value="1"/>
</dbReference>